<dbReference type="PANTHER" id="PTHR43309:SF3">
    <property type="entry name" value="5-OXOPROLINASE SUBUNIT C"/>
    <property type="match status" value="1"/>
</dbReference>
<evidence type="ECO:0000256" key="2">
    <source>
        <dbReference type="ARBA" id="ARBA00022801"/>
    </source>
</evidence>
<evidence type="ECO:0000256" key="3">
    <source>
        <dbReference type="ARBA" id="ARBA00022840"/>
    </source>
</evidence>
<reference evidence="5 6" key="1">
    <citation type="submission" date="2020-08" db="EMBL/GenBank/DDBJ databases">
        <title>Genome sequence of Diaphorobacter ruginosibacter DSM 27467T.</title>
        <authorList>
            <person name="Hyun D.-W."/>
            <person name="Bae J.-W."/>
        </authorList>
    </citation>
    <scope>NUCLEOTIDE SEQUENCE [LARGE SCALE GENOMIC DNA]</scope>
    <source>
        <strain evidence="5 6">DSM 27467</strain>
    </source>
</reference>
<protein>
    <submittedName>
        <fullName evidence="5">Biotin-dependent carboxyltransferase family protein</fullName>
    </submittedName>
</protein>
<accession>A0A7G9RU53</accession>
<proteinExistence type="predicted"/>
<keyword evidence="2" id="KW-0378">Hydrolase</keyword>
<evidence type="ECO:0000313" key="5">
    <source>
        <dbReference type="EMBL" id="QNN59128.1"/>
    </source>
</evidence>
<dbReference type="PANTHER" id="PTHR43309">
    <property type="entry name" value="5-OXOPROLINASE SUBUNIT C"/>
    <property type="match status" value="1"/>
</dbReference>
<dbReference type="NCBIfam" id="TIGR00724">
    <property type="entry name" value="urea_amlyse_rel"/>
    <property type="match status" value="1"/>
</dbReference>
<keyword evidence="3" id="KW-0067">ATP-binding</keyword>
<evidence type="ECO:0000313" key="6">
    <source>
        <dbReference type="Proteomes" id="UP000515811"/>
    </source>
</evidence>
<dbReference type="GO" id="GO:0005524">
    <property type="term" value="F:ATP binding"/>
    <property type="evidence" value="ECO:0007669"/>
    <property type="project" value="UniProtKB-KW"/>
</dbReference>
<dbReference type="SMART" id="SM00797">
    <property type="entry name" value="AHS2"/>
    <property type="match status" value="1"/>
</dbReference>
<keyword evidence="1" id="KW-0547">Nucleotide-binding</keyword>
<dbReference type="GO" id="GO:0016740">
    <property type="term" value="F:transferase activity"/>
    <property type="evidence" value="ECO:0007669"/>
    <property type="project" value="UniProtKB-KW"/>
</dbReference>
<dbReference type="KEGG" id="drg:H9K76_10270"/>
<dbReference type="InterPro" id="IPR029000">
    <property type="entry name" value="Cyclophilin-like_dom_sf"/>
</dbReference>
<organism evidence="5 6">
    <name type="scientific">Diaphorobacter ruginosibacter</name>
    <dbReference type="NCBI Taxonomy" id="1715720"/>
    <lineage>
        <taxon>Bacteria</taxon>
        <taxon>Pseudomonadati</taxon>
        <taxon>Pseudomonadota</taxon>
        <taxon>Betaproteobacteria</taxon>
        <taxon>Burkholderiales</taxon>
        <taxon>Comamonadaceae</taxon>
        <taxon>Diaphorobacter</taxon>
    </lineage>
</organism>
<dbReference type="AlphaFoldDB" id="A0A7G9RU53"/>
<dbReference type="InterPro" id="IPR052708">
    <property type="entry name" value="PxpC"/>
</dbReference>
<sequence>MMEILSTGGLTTVQDAGRRGFRRYGVGVSGPLDALAAQVGNLMVGNAADAAFLEVVIFPLRMQFKQATRIAVTGSDAQMEVDGQRCPPWWSVAVQPGQIVTLPAPESGGVAYVCVAGGIDVPVVLGSRCTDLKAGFGGMDGRALRKGDSLALLPSRALNSNRRFGVLPPCAGIPLPEVEASFSDKTTLVRVVPAAQWDSFSAVTRERFQTCEWQITPDSNRIGMRLSGDTQLKPEKALELLSHGIVPGVVQIPPQGQPIVMQCDAQTAGGYPKMATVVAADMWRLAQAPIGSRLRFQCVSMQQALDANDEVQAYHARVKRAVEFLFQDV</sequence>
<dbReference type="InterPro" id="IPR003778">
    <property type="entry name" value="CT_A_B"/>
</dbReference>
<dbReference type="EMBL" id="CP060714">
    <property type="protein sequence ID" value="QNN59128.1"/>
    <property type="molecule type" value="Genomic_DNA"/>
</dbReference>
<dbReference type="Proteomes" id="UP000515811">
    <property type="component" value="Chromosome"/>
</dbReference>
<keyword evidence="6" id="KW-1185">Reference proteome</keyword>
<gene>
    <name evidence="5" type="ORF">H9K76_10270</name>
</gene>
<evidence type="ECO:0000259" key="4">
    <source>
        <dbReference type="SMART" id="SM00797"/>
    </source>
</evidence>
<name>A0A7G9RU53_9BURK</name>
<keyword evidence="5" id="KW-0808">Transferase</keyword>
<dbReference type="Pfam" id="PF02626">
    <property type="entry name" value="CT_A_B"/>
    <property type="match status" value="1"/>
</dbReference>
<dbReference type="Gene3D" id="2.40.100.10">
    <property type="entry name" value="Cyclophilin-like"/>
    <property type="match status" value="1"/>
</dbReference>
<dbReference type="SUPFAM" id="SSF50891">
    <property type="entry name" value="Cyclophilin-like"/>
    <property type="match status" value="1"/>
</dbReference>
<dbReference type="GO" id="GO:0016787">
    <property type="term" value="F:hydrolase activity"/>
    <property type="evidence" value="ECO:0007669"/>
    <property type="project" value="UniProtKB-KW"/>
</dbReference>
<feature type="domain" description="Carboxyltransferase" evidence="4">
    <location>
        <begin position="23"/>
        <end position="314"/>
    </location>
</feature>
<evidence type="ECO:0000256" key="1">
    <source>
        <dbReference type="ARBA" id="ARBA00022741"/>
    </source>
</evidence>